<gene>
    <name evidence="13" type="ORF">BSTOLATCC_MIC19013</name>
</gene>
<dbReference type="GO" id="GO:0005524">
    <property type="term" value="F:ATP binding"/>
    <property type="evidence" value="ECO:0007669"/>
    <property type="project" value="UniProtKB-KW"/>
</dbReference>
<feature type="compositionally biased region" description="Basic and acidic residues" evidence="11">
    <location>
        <begin position="486"/>
        <end position="499"/>
    </location>
</feature>
<accession>A0AAU9JAN8</accession>
<feature type="domain" description="Protein kinase" evidence="12">
    <location>
        <begin position="4"/>
        <end position="265"/>
    </location>
</feature>
<evidence type="ECO:0000256" key="1">
    <source>
        <dbReference type="ARBA" id="ARBA00010886"/>
    </source>
</evidence>
<dbReference type="EC" id="2.7.11.1" evidence="2"/>
<feature type="region of interest" description="Disordered" evidence="11">
    <location>
        <begin position="486"/>
        <end position="516"/>
    </location>
</feature>
<reference evidence="13" key="1">
    <citation type="submission" date="2021-09" db="EMBL/GenBank/DDBJ databases">
        <authorList>
            <consortium name="AG Swart"/>
            <person name="Singh M."/>
            <person name="Singh A."/>
            <person name="Seah K."/>
            <person name="Emmerich C."/>
        </authorList>
    </citation>
    <scope>NUCLEOTIDE SEQUENCE</scope>
    <source>
        <strain evidence="13">ATCC30299</strain>
    </source>
</reference>
<dbReference type="SMART" id="SM00220">
    <property type="entry name" value="S_TKc"/>
    <property type="match status" value="1"/>
</dbReference>
<dbReference type="InterPro" id="IPR000719">
    <property type="entry name" value="Prot_kinase_dom"/>
</dbReference>
<feature type="compositionally biased region" description="Basic and acidic residues" evidence="11">
    <location>
        <begin position="391"/>
        <end position="420"/>
    </location>
</feature>
<dbReference type="PANTHER" id="PTHR44899:SF10">
    <property type="entry name" value="NIMA-RELATED KINASE 2"/>
    <property type="match status" value="1"/>
</dbReference>
<evidence type="ECO:0000256" key="4">
    <source>
        <dbReference type="ARBA" id="ARBA00022679"/>
    </source>
</evidence>
<evidence type="ECO:0000256" key="3">
    <source>
        <dbReference type="ARBA" id="ARBA00022527"/>
    </source>
</evidence>
<dbReference type="Gene3D" id="1.10.510.10">
    <property type="entry name" value="Transferase(Phosphotransferase) domain 1"/>
    <property type="match status" value="1"/>
</dbReference>
<dbReference type="GO" id="GO:0004674">
    <property type="term" value="F:protein serine/threonine kinase activity"/>
    <property type="evidence" value="ECO:0007669"/>
    <property type="project" value="UniProtKB-KW"/>
</dbReference>
<proteinExistence type="inferred from homology"/>
<keyword evidence="5" id="KW-0547">Nucleotide-binding</keyword>
<organism evidence="13 14">
    <name type="scientific">Blepharisma stoltei</name>
    <dbReference type="NCBI Taxonomy" id="1481888"/>
    <lineage>
        <taxon>Eukaryota</taxon>
        <taxon>Sar</taxon>
        <taxon>Alveolata</taxon>
        <taxon>Ciliophora</taxon>
        <taxon>Postciliodesmatophora</taxon>
        <taxon>Heterotrichea</taxon>
        <taxon>Heterotrichida</taxon>
        <taxon>Blepharismidae</taxon>
        <taxon>Blepharisma</taxon>
    </lineage>
</organism>
<evidence type="ECO:0000256" key="5">
    <source>
        <dbReference type="ARBA" id="ARBA00022741"/>
    </source>
</evidence>
<evidence type="ECO:0000256" key="10">
    <source>
        <dbReference type="SAM" id="Coils"/>
    </source>
</evidence>
<evidence type="ECO:0000256" key="8">
    <source>
        <dbReference type="ARBA" id="ARBA00047899"/>
    </source>
</evidence>
<evidence type="ECO:0000256" key="7">
    <source>
        <dbReference type="ARBA" id="ARBA00022840"/>
    </source>
</evidence>
<evidence type="ECO:0000259" key="12">
    <source>
        <dbReference type="PROSITE" id="PS50011"/>
    </source>
</evidence>
<comment type="catalytic activity">
    <reaction evidence="9">
        <text>L-seryl-[protein] + ATP = O-phospho-L-seryl-[protein] + ADP + H(+)</text>
        <dbReference type="Rhea" id="RHEA:17989"/>
        <dbReference type="Rhea" id="RHEA-COMP:9863"/>
        <dbReference type="Rhea" id="RHEA-COMP:11604"/>
        <dbReference type="ChEBI" id="CHEBI:15378"/>
        <dbReference type="ChEBI" id="CHEBI:29999"/>
        <dbReference type="ChEBI" id="CHEBI:30616"/>
        <dbReference type="ChEBI" id="CHEBI:83421"/>
        <dbReference type="ChEBI" id="CHEBI:456216"/>
        <dbReference type="EC" id="2.7.11.1"/>
    </reaction>
</comment>
<evidence type="ECO:0000256" key="6">
    <source>
        <dbReference type="ARBA" id="ARBA00022777"/>
    </source>
</evidence>
<dbReference type="PROSITE" id="PS00108">
    <property type="entry name" value="PROTEIN_KINASE_ST"/>
    <property type="match status" value="1"/>
</dbReference>
<keyword evidence="4" id="KW-0808">Transferase</keyword>
<evidence type="ECO:0000256" key="9">
    <source>
        <dbReference type="ARBA" id="ARBA00048679"/>
    </source>
</evidence>
<evidence type="ECO:0000256" key="2">
    <source>
        <dbReference type="ARBA" id="ARBA00012513"/>
    </source>
</evidence>
<feature type="region of interest" description="Disordered" evidence="11">
    <location>
        <begin position="391"/>
        <end position="421"/>
    </location>
</feature>
<dbReference type="Pfam" id="PF00069">
    <property type="entry name" value="Pkinase"/>
    <property type="match status" value="1"/>
</dbReference>
<feature type="coiled-coil region" evidence="10">
    <location>
        <begin position="264"/>
        <end position="322"/>
    </location>
</feature>
<keyword evidence="3" id="KW-0723">Serine/threonine-protein kinase</keyword>
<keyword evidence="6" id="KW-0418">Kinase</keyword>
<dbReference type="InterPro" id="IPR008271">
    <property type="entry name" value="Ser/Thr_kinase_AS"/>
</dbReference>
<dbReference type="InterPro" id="IPR011009">
    <property type="entry name" value="Kinase-like_dom_sf"/>
</dbReference>
<dbReference type="AlphaFoldDB" id="A0AAU9JAN8"/>
<dbReference type="PANTHER" id="PTHR44899">
    <property type="entry name" value="CAMK FAMILY PROTEIN KINASE"/>
    <property type="match status" value="1"/>
</dbReference>
<keyword evidence="14" id="KW-1185">Reference proteome</keyword>
<dbReference type="Proteomes" id="UP001162131">
    <property type="component" value="Unassembled WGS sequence"/>
</dbReference>
<comment type="caution">
    <text evidence="13">The sequence shown here is derived from an EMBL/GenBank/DDBJ whole genome shotgun (WGS) entry which is preliminary data.</text>
</comment>
<evidence type="ECO:0000256" key="11">
    <source>
        <dbReference type="SAM" id="MobiDB-lite"/>
    </source>
</evidence>
<evidence type="ECO:0000313" key="14">
    <source>
        <dbReference type="Proteomes" id="UP001162131"/>
    </source>
</evidence>
<name>A0AAU9JAN8_9CILI</name>
<dbReference type="FunFam" id="3.30.200.20:FF:000097">
    <property type="entry name" value="Probable serine/threonine-protein kinase nek1"/>
    <property type="match status" value="1"/>
</dbReference>
<dbReference type="EMBL" id="CAJZBQ010000018">
    <property type="protein sequence ID" value="CAG9317771.1"/>
    <property type="molecule type" value="Genomic_DNA"/>
</dbReference>
<keyword evidence="7" id="KW-0067">ATP-binding</keyword>
<comment type="catalytic activity">
    <reaction evidence="8">
        <text>L-threonyl-[protein] + ATP = O-phospho-L-threonyl-[protein] + ADP + H(+)</text>
        <dbReference type="Rhea" id="RHEA:46608"/>
        <dbReference type="Rhea" id="RHEA-COMP:11060"/>
        <dbReference type="Rhea" id="RHEA-COMP:11605"/>
        <dbReference type="ChEBI" id="CHEBI:15378"/>
        <dbReference type="ChEBI" id="CHEBI:30013"/>
        <dbReference type="ChEBI" id="CHEBI:30616"/>
        <dbReference type="ChEBI" id="CHEBI:61977"/>
        <dbReference type="ChEBI" id="CHEBI:456216"/>
        <dbReference type="EC" id="2.7.11.1"/>
    </reaction>
</comment>
<dbReference type="InterPro" id="IPR051131">
    <property type="entry name" value="NEK_Ser/Thr_kinase_NIMA"/>
</dbReference>
<comment type="similarity">
    <text evidence="1">Belongs to the protein kinase superfamily. NEK Ser/Thr protein kinase family. NIMA subfamily.</text>
</comment>
<dbReference type="SUPFAM" id="SSF56112">
    <property type="entry name" value="Protein kinase-like (PK-like)"/>
    <property type="match status" value="1"/>
</dbReference>
<evidence type="ECO:0000313" key="13">
    <source>
        <dbReference type="EMBL" id="CAG9317771.1"/>
    </source>
</evidence>
<protein>
    <recommendedName>
        <fullName evidence="2">non-specific serine/threonine protein kinase</fullName>
        <ecNumber evidence="2">2.7.11.1</ecNumber>
    </recommendedName>
</protein>
<sequence length="516" mass="60318">MEKYEVIERIGKGSFGEVSRISRKADGKELVWKEISFAKMNEKEKAQLVAEVNILREMKHPNIVRYYDRIIDKKNSTIYIVMEFCAGGDLGAIIKRNRRNNDYFNEELIWKILMQVCVALLACHEREAGKIIHRDIKPGNIFLDEGLNVKLGDFGLSKIMGEDSVYAYTHVGTPYYMSPEQISESRYNEKSDIWSVGCLIYEAAALHPPFQARSHLELARKIQEGRAERIPFRYSEELQNTISEMLSLNQQTRPSVQDILQKPLIALRLKEKQLKEVAANLKKQEEVLKEKEEKSSQQKEALKKREGEIEVKERKIKEARQIAEKENIGVEEPKRFKNFESFLEEGFEKVNRAETNIKKHEKGSPRKINTIQREKTTATNFSPRRALADLKPRDNNISPFEKEERTRLRSNEKPEEDFSRKSPLLRNEVCLRPNSRTRTYLMGESPKNRIEGISRNSPVRKPIEILRENQKEAEKDYFSFENILKRYDSNQREGRRPARDTTPNSRPPRRDSRGNF</sequence>
<dbReference type="CDD" id="cd08217">
    <property type="entry name" value="STKc_Nek2"/>
    <property type="match status" value="1"/>
</dbReference>
<dbReference type="Gene3D" id="3.30.200.20">
    <property type="entry name" value="Phosphorylase Kinase, domain 1"/>
    <property type="match status" value="2"/>
</dbReference>
<dbReference type="PROSITE" id="PS50011">
    <property type="entry name" value="PROTEIN_KINASE_DOM"/>
    <property type="match status" value="1"/>
</dbReference>
<keyword evidence="10" id="KW-0175">Coiled coil</keyword>